<evidence type="ECO:0000256" key="3">
    <source>
        <dbReference type="ARBA" id="ARBA00022679"/>
    </source>
</evidence>
<dbReference type="AlphaFoldDB" id="A0A6P8E9U2"/>
<keyword evidence="3 4" id="KW-0808">Transferase</keyword>
<comment type="similarity">
    <text evidence="1 4">Belongs to the UDP-glycosyltransferase family.</text>
</comment>
<dbReference type="FunFam" id="3.40.50.2000:FF:000019">
    <property type="entry name" value="Glycosyltransferase"/>
    <property type="match status" value="1"/>
</dbReference>
<evidence type="ECO:0000256" key="1">
    <source>
        <dbReference type="ARBA" id="ARBA00009995"/>
    </source>
</evidence>
<sequence length="499" mass="55510">MPLILNPTIIKLIHNKISQQDMEPSHFLLVTYPAQGHINPGLQFAKRLIRNGARVTFATSVSASRRMSKLPDSQGLHFAPFSDGYDDGFKQGDNIPQFLSELKRRGSESLRDLIASHANQGRPFTCLVYSLLLPWAADVARELNVPSALLWIQPATVLAIYHSYFYGYKDTIVESCSNDPNGSVELPGLPWKLTSRDLPSFLLPTNTYAFALPSFKEQLEALQKEPNPRILVNTFDALEPEALKGVEKYNLIGIGPLVPSAFLDGKDPSDTSFGGDLFQGTKDCKKWLDSQDEGSVIYISFGTLAEISKRQTEELACGLLASSRPFLWVVREKEKGAEGKEKSTEEEQVKAPEEEEELSCREELEKQGMIIPWCSQLEVLSHPSLGCFITHCGWNSTLESLVCGVPVVAFPQWTDQGTNAMLLENVWGTGTRVKANEEGIVDSNEIKRCLEVVLGERRKEMKGNALRWKELAREAVKEGGSSCMNLKAFMEDVSRGSHI</sequence>
<dbReference type="SUPFAM" id="SSF53756">
    <property type="entry name" value="UDP-Glycosyltransferase/glycogen phosphorylase"/>
    <property type="match status" value="1"/>
</dbReference>
<proteinExistence type="inferred from homology"/>
<evidence type="ECO:0000256" key="5">
    <source>
        <dbReference type="RuleBase" id="RU362057"/>
    </source>
</evidence>
<dbReference type="Proteomes" id="UP000515151">
    <property type="component" value="Chromosome 7"/>
</dbReference>
<name>A0A6P8E9U2_PUNGR</name>
<dbReference type="CDD" id="cd03784">
    <property type="entry name" value="GT1_Gtf-like"/>
    <property type="match status" value="1"/>
</dbReference>
<dbReference type="PANTHER" id="PTHR11926">
    <property type="entry name" value="GLUCOSYL/GLUCURONOSYL TRANSFERASES"/>
    <property type="match status" value="1"/>
</dbReference>
<dbReference type="RefSeq" id="XP_031403304.1">
    <property type="nucleotide sequence ID" value="XM_031547444.1"/>
</dbReference>
<accession>A0A6P8E9U2</accession>
<dbReference type="InterPro" id="IPR002213">
    <property type="entry name" value="UDP_glucos_trans"/>
</dbReference>
<protein>
    <recommendedName>
        <fullName evidence="5">Glycosyltransferase</fullName>
        <ecNumber evidence="5">2.4.1.-</ecNumber>
    </recommendedName>
</protein>
<dbReference type="FunFam" id="3.40.50.2000:FF:000167">
    <property type="entry name" value="Glycosyltransferase"/>
    <property type="match status" value="1"/>
</dbReference>
<evidence type="ECO:0000313" key="7">
    <source>
        <dbReference type="Proteomes" id="UP000515151"/>
    </source>
</evidence>
<dbReference type="EC" id="2.4.1.-" evidence="5"/>
<dbReference type="Gene3D" id="3.40.50.2000">
    <property type="entry name" value="Glycogen Phosphorylase B"/>
    <property type="match status" value="2"/>
</dbReference>
<feature type="region of interest" description="Disordered" evidence="6">
    <location>
        <begin position="337"/>
        <end position="356"/>
    </location>
</feature>
<dbReference type="PANTHER" id="PTHR11926:SF870">
    <property type="entry name" value="UDP-GLYCOSYLTRANSFERASE 75B1"/>
    <property type="match status" value="1"/>
</dbReference>
<dbReference type="Pfam" id="PF00201">
    <property type="entry name" value="UDPGT"/>
    <property type="match status" value="1"/>
</dbReference>
<dbReference type="InterPro" id="IPR035595">
    <property type="entry name" value="UDP_glycos_trans_CS"/>
</dbReference>
<dbReference type="GeneID" id="116212765"/>
<gene>
    <name evidence="8" type="primary">LOC116212765</name>
</gene>
<reference evidence="8" key="2">
    <citation type="submission" date="2025-08" db="UniProtKB">
        <authorList>
            <consortium name="RefSeq"/>
        </authorList>
    </citation>
    <scope>IDENTIFICATION</scope>
    <source>
        <tissue evidence="8">Leaf</tissue>
    </source>
</reference>
<dbReference type="GO" id="GO:0080043">
    <property type="term" value="F:quercetin 3-O-glucosyltransferase activity"/>
    <property type="evidence" value="ECO:0007669"/>
    <property type="project" value="TreeGrafter"/>
</dbReference>
<dbReference type="PROSITE" id="PS00375">
    <property type="entry name" value="UDPGT"/>
    <property type="match status" value="1"/>
</dbReference>
<organism evidence="7 8">
    <name type="scientific">Punica granatum</name>
    <name type="common">Pomegranate</name>
    <dbReference type="NCBI Taxonomy" id="22663"/>
    <lineage>
        <taxon>Eukaryota</taxon>
        <taxon>Viridiplantae</taxon>
        <taxon>Streptophyta</taxon>
        <taxon>Embryophyta</taxon>
        <taxon>Tracheophyta</taxon>
        <taxon>Spermatophyta</taxon>
        <taxon>Magnoliopsida</taxon>
        <taxon>eudicotyledons</taxon>
        <taxon>Gunneridae</taxon>
        <taxon>Pentapetalae</taxon>
        <taxon>rosids</taxon>
        <taxon>malvids</taxon>
        <taxon>Myrtales</taxon>
        <taxon>Lythraceae</taxon>
        <taxon>Punica</taxon>
    </lineage>
</organism>
<evidence type="ECO:0000256" key="2">
    <source>
        <dbReference type="ARBA" id="ARBA00022676"/>
    </source>
</evidence>
<keyword evidence="2 4" id="KW-0328">Glycosyltransferase</keyword>
<keyword evidence="7" id="KW-1185">Reference proteome</keyword>
<dbReference type="OrthoDB" id="5835829at2759"/>
<evidence type="ECO:0000313" key="8">
    <source>
        <dbReference type="RefSeq" id="XP_031403304.1"/>
    </source>
</evidence>
<dbReference type="GO" id="GO:0080044">
    <property type="term" value="F:quercetin 7-O-glucosyltransferase activity"/>
    <property type="evidence" value="ECO:0007669"/>
    <property type="project" value="TreeGrafter"/>
</dbReference>
<evidence type="ECO:0000256" key="6">
    <source>
        <dbReference type="SAM" id="MobiDB-lite"/>
    </source>
</evidence>
<reference evidence="7" key="1">
    <citation type="journal article" date="2020" name="Plant Biotechnol. J.">
        <title>The pomegranate (Punica granatum L.) draft genome dissects genetic divergence between soft- and hard-seeded cultivars.</title>
        <authorList>
            <person name="Luo X."/>
            <person name="Li H."/>
            <person name="Wu Z."/>
            <person name="Yao W."/>
            <person name="Zhao P."/>
            <person name="Cao D."/>
            <person name="Yu H."/>
            <person name="Li K."/>
            <person name="Poudel K."/>
            <person name="Zhao D."/>
            <person name="Zhang F."/>
            <person name="Xia X."/>
            <person name="Chen L."/>
            <person name="Wang Q."/>
            <person name="Jing D."/>
            <person name="Cao S."/>
        </authorList>
    </citation>
    <scope>NUCLEOTIDE SEQUENCE [LARGE SCALE GENOMIC DNA]</scope>
    <source>
        <strain evidence="7">cv. Tunisia</strain>
    </source>
</reference>
<evidence type="ECO:0000256" key="4">
    <source>
        <dbReference type="RuleBase" id="RU003718"/>
    </source>
</evidence>